<accession>A0AAW1C2T8</accession>
<keyword evidence="11" id="KW-1185">Reference proteome</keyword>
<evidence type="ECO:0000256" key="3">
    <source>
        <dbReference type="ARBA" id="ARBA00022525"/>
    </source>
</evidence>
<dbReference type="InterPro" id="IPR005468">
    <property type="entry name" value="Avidin/str"/>
</dbReference>
<dbReference type="SUPFAM" id="SSF50876">
    <property type="entry name" value="Avidin/streptavidin"/>
    <property type="match status" value="2"/>
</dbReference>
<keyword evidence="4 9" id="KW-0732">Signal</keyword>
<dbReference type="Pfam" id="PF01382">
    <property type="entry name" value="Avidin"/>
    <property type="match status" value="1"/>
</dbReference>
<evidence type="ECO:0000256" key="7">
    <source>
        <dbReference type="ARBA" id="ARBA00023267"/>
    </source>
</evidence>
<dbReference type="Gene3D" id="2.40.128.30">
    <property type="entry name" value="Avidin-like"/>
    <property type="match status" value="2"/>
</dbReference>
<organism evidence="10 11">
    <name type="scientific">Crotalus adamanteus</name>
    <name type="common">Eastern diamondback rattlesnake</name>
    <dbReference type="NCBI Taxonomy" id="8729"/>
    <lineage>
        <taxon>Eukaryota</taxon>
        <taxon>Metazoa</taxon>
        <taxon>Chordata</taxon>
        <taxon>Craniata</taxon>
        <taxon>Vertebrata</taxon>
        <taxon>Euteleostomi</taxon>
        <taxon>Lepidosauria</taxon>
        <taxon>Squamata</taxon>
        <taxon>Bifurcata</taxon>
        <taxon>Unidentata</taxon>
        <taxon>Episquamata</taxon>
        <taxon>Toxicofera</taxon>
        <taxon>Serpentes</taxon>
        <taxon>Colubroidea</taxon>
        <taxon>Viperidae</taxon>
        <taxon>Crotalinae</taxon>
        <taxon>Crotalus</taxon>
    </lineage>
</organism>
<evidence type="ECO:0000313" key="11">
    <source>
        <dbReference type="Proteomes" id="UP001474421"/>
    </source>
</evidence>
<dbReference type="Proteomes" id="UP001474421">
    <property type="component" value="Unassembled WGS sequence"/>
</dbReference>
<proteinExistence type="inferred from homology"/>
<dbReference type="PANTHER" id="PTHR34399:SF3">
    <property type="entry name" value="AVID PROTEIN-RELATED"/>
    <property type="match status" value="1"/>
</dbReference>
<comment type="caution">
    <text evidence="10">The sequence shown here is derived from an EMBL/GenBank/DDBJ whole genome shotgun (WGS) entry which is preliminary data.</text>
</comment>
<gene>
    <name evidence="10" type="ORF">NXF25_007458</name>
</gene>
<dbReference type="AlphaFoldDB" id="A0AAW1C2T8"/>
<evidence type="ECO:0000256" key="9">
    <source>
        <dbReference type="SAM" id="SignalP"/>
    </source>
</evidence>
<keyword evidence="5 8" id="KW-1015">Disulfide bond</keyword>
<dbReference type="InterPro" id="IPR051764">
    <property type="entry name" value="Avidin/Streptavidin-rel"/>
</dbReference>
<evidence type="ECO:0000256" key="2">
    <source>
        <dbReference type="ARBA" id="ARBA00006297"/>
    </source>
</evidence>
<dbReference type="InterPro" id="IPR036896">
    <property type="entry name" value="Avidin-like_sf"/>
</dbReference>
<dbReference type="PANTHER" id="PTHR34399">
    <property type="entry name" value="AVIDIN-RELATED"/>
    <property type="match status" value="1"/>
</dbReference>
<sequence length="299" mass="32649">MAIGLTALGLLAFLLCCSGTFVEPQNSERTAKCSLTGRWVNERGAKIVISHNINGVFSGVYVAAPSATNKTIPPLMLQGIQHLDPQPTFGFILKSNISASSTVFVGQCFIDENAEEQLETAWLLRRNLPSRAETWKATRWVNDKGSMTVISHSNNAGVFSSFYLTALTITDNTIQPSPLQGIQHLGHQSIFGFVVKWNFSDENGEEHLKTALLLPAEVGSTAEDWKATRGHLGAFSKQAQGLRLFCSPPKRPPSWMELLQGRPAKTEENSPSLLWVSVLPLIRRGLQCVAGDLAAPVRP</sequence>
<evidence type="ECO:0000256" key="5">
    <source>
        <dbReference type="ARBA" id="ARBA00023157"/>
    </source>
</evidence>
<protein>
    <submittedName>
        <fullName evidence="10">Avidin-like</fullName>
    </submittedName>
</protein>
<dbReference type="EMBL" id="JAOTOJ010000002">
    <property type="protein sequence ID" value="KAK9408684.1"/>
    <property type="molecule type" value="Genomic_DNA"/>
</dbReference>
<keyword evidence="6" id="KW-0325">Glycoprotein</keyword>
<dbReference type="PROSITE" id="PS51326">
    <property type="entry name" value="AVIDIN_2"/>
    <property type="match status" value="1"/>
</dbReference>
<comment type="similarity">
    <text evidence="2">Belongs to the avidin/streptavidin family.</text>
</comment>
<keyword evidence="3" id="KW-0964">Secreted</keyword>
<comment type="subcellular location">
    <subcellularLocation>
        <location evidence="1">Secreted</location>
    </subcellularLocation>
</comment>
<evidence type="ECO:0000256" key="6">
    <source>
        <dbReference type="ARBA" id="ARBA00023180"/>
    </source>
</evidence>
<dbReference type="InterPro" id="IPR005469">
    <property type="entry name" value="Avidin"/>
</dbReference>
<evidence type="ECO:0000313" key="10">
    <source>
        <dbReference type="EMBL" id="KAK9408684.1"/>
    </source>
</evidence>
<keyword evidence="7" id="KW-0092">Biotin</keyword>
<dbReference type="PRINTS" id="PR00709">
    <property type="entry name" value="AVIDIN"/>
</dbReference>
<feature type="disulfide bond" evidence="8">
    <location>
        <begin position="33"/>
        <end position="108"/>
    </location>
</feature>
<reference evidence="10 11" key="1">
    <citation type="journal article" date="2024" name="Proc. Natl. Acad. Sci. U.S.A.">
        <title>The genetic regulatory architecture and epigenomic basis for age-related changes in rattlesnake venom.</title>
        <authorList>
            <person name="Hogan M.P."/>
            <person name="Holding M.L."/>
            <person name="Nystrom G.S."/>
            <person name="Colston T.J."/>
            <person name="Bartlett D.A."/>
            <person name="Mason A.J."/>
            <person name="Ellsworth S.A."/>
            <person name="Rautsaw R.M."/>
            <person name="Lawrence K.C."/>
            <person name="Strickland J.L."/>
            <person name="He B."/>
            <person name="Fraser P."/>
            <person name="Margres M.J."/>
            <person name="Gilbert D.M."/>
            <person name="Gibbs H.L."/>
            <person name="Parkinson C.L."/>
            <person name="Rokyta D.R."/>
        </authorList>
    </citation>
    <scope>NUCLEOTIDE SEQUENCE [LARGE SCALE GENOMIC DNA]</scope>
    <source>
        <strain evidence="10">DRR0105</strain>
    </source>
</reference>
<feature type="chain" id="PRO_5043385090" evidence="9">
    <location>
        <begin position="20"/>
        <end position="299"/>
    </location>
</feature>
<feature type="signal peptide" evidence="9">
    <location>
        <begin position="1"/>
        <end position="19"/>
    </location>
</feature>
<evidence type="ECO:0000256" key="4">
    <source>
        <dbReference type="ARBA" id="ARBA00022729"/>
    </source>
</evidence>
<name>A0AAW1C2T8_CROAD</name>
<dbReference type="GO" id="GO:0005576">
    <property type="term" value="C:extracellular region"/>
    <property type="evidence" value="ECO:0007669"/>
    <property type="project" value="UniProtKB-SubCell"/>
</dbReference>
<evidence type="ECO:0000256" key="1">
    <source>
        <dbReference type="ARBA" id="ARBA00004613"/>
    </source>
</evidence>
<dbReference type="GO" id="GO:0009374">
    <property type="term" value="F:biotin binding"/>
    <property type="evidence" value="ECO:0007669"/>
    <property type="project" value="InterPro"/>
</dbReference>
<evidence type="ECO:0000256" key="8">
    <source>
        <dbReference type="PIRSR" id="PIRSR605468-51"/>
    </source>
</evidence>